<proteinExistence type="predicted"/>
<evidence type="ECO:0000313" key="3">
    <source>
        <dbReference type="Proteomes" id="UP000738359"/>
    </source>
</evidence>
<reference evidence="2" key="1">
    <citation type="journal article" date="2020" name="Fungal Divers.">
        <title>Resolving the Mortierellaceae phylogeny through synthesis of multi-gene phylogenetics and phylogenomics.</title>
        <authorList>
            <person name="Vandepol N."/>
            <person name="Liber J."/>
            <person name="Desiro A."/>
            <person name="Na H."/>
            <person name="Kennedy M."/>
            <person name="Barry K."/>
            <person name="Grigoriev I.V."/>
            <person name="Miller A.N."/>
            <person name="O'Donnell K."/>
            <person name="Stajich J.E."/>
            <person name="Bonito G."/>
        </authorList>
    </citation>
    <scope>NUCLEOTIDE SEQUENCE</scope>
    <source>
        <strain evidence="2">CK1249</strain>
    </source>
</reference>
<sequence length="224" mass="23829">MNAIAPFFPSKSASCQLCKVQFPNLVECNQVANRTLSLIPRFGEFNHISYVNGNRQAGGGAGLIHRKRSSTEEASPFLTLSKLLSSSSDSSSSSSGSSSTFDPDSVNFTAVMPFLQCICPDQRLEATRSCLSCFRVSNQRNFLNDLSVQNVTSSLSAFAQACVDSNNGTVVPPGPTKGSSASESEPGHGSHSATGSSSRKLFLDLEWTLVSAIMITAMHLGYSI</sequence>
<evidence type="ECO:0000256" key="1">
    <source>
        <dbReference type="SAM" id="MobiDB-lite"/>
    </source>
</evidence>
<name>A0A9P6J4X3_MORAP</name>
<protein>
    <submittedName>
        <fullName evidence="2">Uncharacterized protein</fullName>
    </submittedName>
</protein>
<dbReference type="EMBL" id="JAAAHY010000541">
    <property type="protein sequence ID" value="KAF9962660.1"/>
    <property type="molecule type" value="Genomic_DNA"/>
</dbReference>
<accession>A0A9P6J4X3</accession>
<feature type="compositionally biased region" description="Low complexity" evidence="1">
    <location>
        <begin position="187"/>
        <end position="196"/>
    </location>
</feature>
<dbReference type="Proteomes" id="UP000738359">
    <property type="component" value="Unassembled WGS sequence"/>
</dbReference>
<dbReference type="AlphaFoldDB" id="A0A9P6J4X3"/>
<feature type="region of interest" description="Disordered" evidence="1">
    <location>
        <begin position="169"/>
        <end position="196"/>
    </location>
</feature>
<dbReference type="OrthoDB" id="2445262at2759"/>
<gene>
    <name evidence="2" type="ORF">BGZ70_007999</name>
</gene>
<evidence type="ECO:0000313" key="2">
    <source>
        <dbReference type="EMBL" id="KAF9962660.1"/>
    </source>
</evidence>
<organism evidence="2 3">
    <name type="scientific">Mortierella alpina</name>
    <name type="common">Oleaginous fungus</name>
    <name type="synonym">Mortierella renispora</name>
    <dbReference type="NCBI Taxonomy" id="64518"/>
    <lineage>
        <taxon>Eukaryota</taxon>
        <taxon>Fungi</taxon>
        <taxon>Fungi incertae sedis</taxon>
        <taxon>Mucoromycota</taxon>
        <taxon>Mortierellomycotina</taxon>
        <taxon>Mortierellomycetes</taxon>
        <taxon>Mortierellales</taxon>
        <taxon>Mortierellaceae</taxon>
        <taxon>Mortierella</taxon>
    </lineage>
</organism>
<keyword evidence="3" id="KW-1185">Reference proteome</keyword>
<comment type="caution">
    <text evidence="2">The sequence shown here is derived from an EMBL/GenBank/DDBJ whole genome shotgun (WGS) entry which is preliminary data.</text>
</comment>